<organism evidence="2 3">
    <name type="scientific">Hydrogenophaga taeniospiralis CCUG 15921</name>
    <dbReference type="NCBI Taxonomy" id="1281780"/>
    <lineage>
        <taxon>Bacteria</taxon>
        <taxon>Pseudomonadati</taxon>
        <taxon>Pseudomonadota</taxon>
        <taxon>Betaproteobacteria</taxon>
        <taxon>Burkholderiales</taxon>
        <taxon>Comamonadaceae</taxon>
        <taxon>Hydrogenophaga</taxon>
    </lineage>
</organism>
<feature type="signal peptide" evidence="1">
    <location>
        <begin position="1"/>
        <end position="33"/>
    </location>
</feature>
<accession>A0A9X4S9E5</accession>
<gene>
    <name evidence="2" type="ORF">H010_19859</name>
</gene>
<dbReference type="Proteomes" id="UP001152876">
    <property type="component" value="Unassembled WGS sequence"/>
</dbReference>
<dbReference type="RefSeq" id="WP_245637997.1">
    <property type="nucleotide sequence ID" value="NZ_AOGK01000022.1"/>
</dbReference>
<keyword evidence="3" id="KW-1185">Reference proteome</keyword>
<name>A0A9X4S9E5_9BURK</name>
<proteinExistence type="predicted"/>
<evidence type="ECO:0000313" key="2">
    <source>
        <dbReference type="EMBL" id="MDG5977522.1"/>
    </source>
</evidence>
<dbReference type="EMBL" id="AOGK01000022">
    <property type="protein sequence ID" value="MDG5977522.1"/>
    <property type="molecule type" value="Genomic_DNA"/>
</dbReference>
<evidence type="ECO:0000313" key="3">
    <source>
        <dbReference type="Proteomes" id="UP001152876"/>
    </source>
</evidence>
<evidence type="ECO:0000256" key="1">
    <source>
        <dbReference type="SAM" id="SignalP"/>
    </source>
</evidence>
<evidence type="ECO:0008006" key="4">
    <source>
        <dbReference type="Google" id="ProtNLM"/>
    </source>
</evidence>
<dbReference type="AlphaFoldDB" id="A0A9X4S9E5"/>
<protein>
    <recommendedName>
        <fullName evidence="4">MSHA biogenesis protein MshK</fullName>
    </recommendedName>
</protein>
<sequence>MNRCIAPPATGRRPTVLALCLITLGLWAGTAQAQTAGQRPFPPQALRGVMVVGQPPVITLDGQPAQLSPGARIRGTNNMLVMSGSLVNQELTVNYLREPHGLVHEVWILTAAEAEEKRPTAADLKN</sequence>
<feature type="chain" id="PRO_5040899218" description="MSHA biogenesis protein MshK" evidence="1">
    <location>
        <begin position="34"/>
        <end position="126"/>
    </location>
</feature>
<reference evidence="2" key="1">
    <citation type="submission" date="2013-01" db="EMBL/GenBank/DDBJ databases">
        <title>Genome draft of Hydrogenophaga taeniospiralis 2K1.</title>
        <authorList>
            <person name="Gomila M."/>
            <person name="Lalucat J."/>
        </authorList>
    </citation>
    <scope>NUCLEOTIDE SEQUENCE</scope>
    <source>
        <strain evidence="2">CCUG 15921</strain>
    </source>
</reference>
<keyword evidence="1" id="KW-0732">Signal</keyword>
<comment type="caution">
    <text evidence="2">The sequence shown here is derived from an EMBL/GenBank/DDBJ whole genome shotgun (WGS) entry which is preliminary data.</text>
</comment>